<organism evidence="5 6">
    <name type="scientific">Sinocyclocheilus grahami</name>
    <name type="common">Dianchi golden-line fish</name>
    <name type="synonym">Barbus grahami</name>
    <dbReference type="NCBI Taxonomy" id="75366"/>
    <lineage>
        <taxon>Eukaryota</taxon>
        <taxon>Metazoa</taxon>
        <taxon>Chordata</taxon>
        <taxon>Craniata</taxon>
        <taxon>Vertebrata</taxon>
        <taxon>Euteleostomi</taxon>
        <taxon>Actinopterygii</taxon>
        <taxon>Neopterygii</taxon>
        <taxon>Teleostei</taxon>
        <taxon>Ostariophysi</taxon>
        <taxon>Cypriniformes</taxon>
        <taxon>Cyprinidae</taxon>
        <taxon>Cyprininae</taxon>
        <taxon>Sinocyclocheilus</taxon>
    </lineage>
</organism>
<dbReference type="SMART" id="SM00063">
    <property type="entry name" value="FRI"/>
    <property type="match status" value="1"/>
</dbReference>
<dbReference type="InterPro" id="IPR020067">
    <property type="entry name" value="Frizzled_dom"/>
</dbReference>
<dbReference type="GO" id="GO:0005886">
    <property type="term" value="C:plasma membrane"/>
    <property type="evidence" value="ECO:0007669"/>
    <property type="project" value="TreeGrafter"/>
</dbReference>
<sequence length="136" mass="15251">MLPYNQSGVLPGTMVVKSSELQMFLKFFSYLSQLSCYRHIMLFGCSIALPQCISHRDRRTLVLPCQSFCEAAREGCEPVLQMFNASWPEFLRCSQFTNNTGTNAENTPLCYTPRHARGKLCECSSSTGITSGMVML</sequence>
<dbReference type="InParanoid" id="A0A672LZL5"/>
<evidence type="ECO:0000256" key="2">
    <source>
        <dbReference type="ARBA" id="ARBA00023157"/>
    </source>
</evidence>
<dbReference type="Ensembl" id="ENSSGRT00000033932.1">
    <property type="protein sequence ID" value="ENSSGRP00000031610.1"/>
    <property type="gene ID" value="ENSSGRG00000017752.1"/>
</dbReference>
<dbReference type="PANTHER" id="PTHR11309">
    <property type="entry name" value="FRIZZLED"/>
    <property type="match status" value="1"/>
</dbReference>
<keyword evidence="1" id="KW-0217">Developmental protein</keyword>
<dbReference type="Gene3D" id="1.10.2000.10">
    <property type="entry name" value="Frizzled cysteine-rich domain"/>
    <property type="match status" value="1"/>
</dbReference>
<dbReference type="GO" id="GO:0042813">
    <property type="term" value="F:Wnt receptor activity"/>
    <property type="evidence" value="ECO:0007669"/>
    <property type="project" value="TreeGrafter"/>
</dbReference>
<feature type="domain" description="FZ" evidence="4">
    <location>
        <begin position="1"/>
        <end position="113"/>
    </location>
</feature>
<evidence type="ECO:0000259" key="4">
    <source>
        <dbReference type="PROSITE" id="PS50038"/>
    </source>
</evidence>
<reference evidence="5" key="2">
    <citation type="submission" date="2025-09" db="UniProtKB">
        <authorList>
            <consortium name="Ensembl"/>
        </authorList>
    </citation>
    <scope>IDENTIFICATION</scope>
</reference>
<dbReference type="InterPro" id="IPR015526">
    <property type="entry name" value="Frizzled/SFRP"/>
</dbReference>
<accession>A0A672LZL5</accession>
<feature type="disulfide bond" evidence="3">
    <location>
        <begin position="69"/>
        <end position="93"/>
    </location>
</feature>
<dbReference type="SUPFAM" id="SSF63501">
    <property type="entry name" value="Frizzled cysteine-rich domain"/>
    <property type="match status" value="1"/>
</dbReference>
<dbReference type="InterPro" id="IPR036790">
    <property type="entry name" value="Frizzled_dom_sf"/>
</dbReference>
<dbReference type="GO" id="GO:0017147">
    <property type="term" value="F:Wnt-protein binding"/>
    <property type="evidence" value="ECO:0007669"/>
    <property type="project" value="TreeGrafter"/>
</dbReference>
<dbReference type="PROSITE" id="PS50038">
    <property type="entry name" value="FZ"/>
    <property type="match status" value="1"/>
</dbReference>
<dbReference type="AlphaFoldDB" id="A0A672LZL5"/>
<comment type="caution">
    <text evidence="3">Lacks conserved residue(s) required for the propagation of feature annotation.</text>
</comment>
<dbReference type="GO" id="GO:0060070">
    <property type="term" value="P:canonical Wnt signaling pathway"/>
    <property type="evidence" value="ECO:0007669"/>
    <property type="project" value="TreeGrafter"/>
</dbReference>
<evidence type="ECO:0000256" key="1">
    <source>
        <dbReference type="ARBA" id="ARBA00022473"/>
    </source>
</evidence>
<name>A0A672LZL5_SINGR</name>
<dbReference type="OMA" id="TEGPGCF"/>
<dbReference type="GO" id="GO:0035567">
    <property type="term" value="P:non-canonical Wnt signaling pathway"/>
    <property type="evidence" value="ECO:0007669"/>
    <property type="project" value="TreeGrafter"/>
</dbReference>
<evidence type="ECO:0000313" key="6">
    <source>
        <dbReference type="Proteomes" id="UP000472262"/>
    </source>
</evidence>
<proteinExistence type="predicted"/>
<evidence type="ECO:0000256" key="3">
    <source>
        <dbReference type="PROSITE-ProRule" id="PRU00090"/>
    </source>
</evidence>
<dbReference type="Pfam" id="PF01392">
    <property type="entry name" value="Fz"/>
    <property type="match status" value="1"/>
</dbReference>
<evidence type="ECO:0000313" key="5">
    <source>
        <dbReference type="Ensembl" id="ENSSGRP00000031610.1"/>
    </source>
</evidence>
<protein>
    <recommendedName>
        <fullName evidence="4">FZ domain-containing protein</fullName>
    </recommendedName>
</protein>
<reference evidence="5" key="1">
    <citation type="submission" date="2025-08" db="UniProtKB">
        <authorList>
            <consortium name="Ensembl"/>
        </authorList>
    </citation>
    <scope>IDENTIFICATION</scope>
</reference>
<dbReference type="Proteomes" id="UP000472262">
    <property type="component" value="Unassembled WGS sequence"/>
</dbReference>
<keyword evidence="2 3" id="KW-1015">Disulfide bond</keyword>
<keyword evidence="6" id="KW-1185">Reference proteome</keyword>